<dbReference type="AlphaFoldDB" id="A0A6I4IJV9"/>
<dbReference type="InterPro" id="IPR011990">
    <property type="entry name" value="TPR-like_helical_dom_sf"/>
</dbReference>
<keyword evidence="2" id="KW-0812">Transmembrane</keyword>
<dbReference type="Gene3D" id="1.25.40.10">
    <property type="entry name" value="Tetratricopeptide repeat domain"/>
    <property type="match status" value="1"/>
</dbReference>
<keyword evidence="4" id="KW-1185">Reference proteome</keyword>
<dbReference type="OrthoDB" id="1357430at2"/>
<dbReference type="SUPFAM" id="SSF48452">
    <property type="entry name" value="TPR-like"/>
    <property type="match status" value="1"/>
</dbReference>
<dbReference type="InterPro" id="IPR019734">
    <property type="entry name" value="TPR_rpt"/>
</dbReference>
<protein>
    <submittedName>
        <fullName evidence="3">Uncharacterized protein</fullName>
    </submittedName>
</protein>
<proteinExistence type="predicted"/>
<dbReference type="RefSeq" id="WP_140996637.1">
    <property type="nucleotide sequence ID" value="NZ_VDCZ01000002.1"/>
</dbReference>
<gene>
    <name evidence="3" type="ORF">GOQ30_03560</name>
</gene>
<evidence type="ECO:0000313" key="3">
    <source>
        <dbReference type="EMBL" id="MVO08241.1"/>
    </source>
</evidence>
<dbReference type="Proteomes" id="UP000431264">
    <property type="component" value="Unassembled WGS sequence"/>
</dbReference>
<name>A0A6I4IJV9_9FLAO</name>
<accession>A0A6I4IJV9</accession>
<dbReference type="Pfam" id="PF13174">
    <property type="entry name" value="TPR_6"/>
    <property type="match status" value="1"/>
</dbReference>
<organism evidence="3 4">
    <name type="scientific">Flavobacterium profundi</name>
    <dbReference type="NCBI Taxonomy" id="1774945"/>
    <lineage>
        <taxon>Bacteria</taxon>
        <taxon>Pseudomonadati</taxon>
        <taxon>Bacteroidota</taxon>
        <taxon>Flavobacteriia</taxon>
        <taxon>Flavobacteriales</taxon>
        <taxon>Flavobacteriaceae</taxon>
        <taxon>Flavobacterium</taxon>
    </lineage>
</organism>
<feature type="transmembrane region" description="Helical" evidence="2">
    <location>
        <begin position="107"/>
        <end position="125"/>
    </location>
</feature>
<keyword evidence="2" id="KW-0472">Membrane</keyword>
<comment type="caution">
    <text evidence="3">The sequence shown here is derived from an EMBL/GenBank/DDBJ whole genome shotgun (WGS) entry which is preliminary data.</text>
</comment>
<keyword evidence="1" id="KW-0802">TPR repeat</keyword>
<sequence length="266" mass="31230">MDIDTLDLIDQYLRGNLSDTEKEAFEKRIAIEEDLQEEVLIHQQLLAIHEQEKISLTNTSYQQELVQMNEILNEEDNAKLSQKIRAIGKNQQPHTTVRFKRKKTVNWFYSAAASIVVLISLFFIFNTPKALPDYYQNYVNWEELPSFTVKGDPEELFEKGEVFFKNKEYKNAVATLSIIEPEDKWYPFALLYLGASYDQLNENEAAIATFQKLASLTTSEEYSKGYWYQLLLYLKTNQKEKALEMKTKILENPNHYKYKEATELDF</sequence>
<reference evidence="4" key="1">
    <citation type="submission" date="2019-05" db="EMBL/GenBank/DDBJ databases">
        <title>Flavobacterium profundi sp. nov., isolated from a deep-sea seamount.</title>
        <authorList>
            <person name="Zhang D.-C."/>
        </authorList>
    </citation>
    <scope>NUCLEOTIDE SEQUENCE [LARGE SCALE GENOMIC DNA]</scope>
    <source>
        <strain evidence="4">TP390</strain>
    </source>
</reference>
<evidence type="ECO:0000313" key="4">
    <source>
        <dbReference type="Proteomes" id="UP000431264"/>
    </source>
</evidence>
<evidence type="ECO:0000256" key="1">
    <source>
        <dbReference type="PROSITE-ProRule" id="PRU00339"/>
    </source>
</evidence>
<dbReference type="PROSITE" id="PS50005">
    <property type="entry name" value="TPR"/>
    <property type="match status" value="1"/>
</dbReference>
<keyword evidence="2" id="KW-1133">Transmembrane helix</keyword>
<evidence type="ECO:0000256" key="2">
    <source>
        <dbReference type="SAM" id="Phobius"/>
    </source>
</evidence>
<dbReference type="EMBL" id="WQLW01000002">
    <property type="protein sequence ID" value="MVO08241.1"/>
    <property type="molecule type" value="Genomic_DNA"/>
</dbReference>
<feature type="repeat" description="TPR" evidence="1">
    <location>
        <begin position="187"/>
        <end position="220"/>
    </location>
</feature>